<reference evidence="2" key="1">
    <citation type="journal article" date="2020" name="Stud. Mycol.">
        <title>101 Dothideomycetes genomes: a test case for predicting lifestyles and emergence of pathogens.</title>
        <authorList>
            <person name="Haridas S."/>
            <person name="Albert R."/>
            <person name="Binder M."/>
            <person name="Bloem J."/>
            <person name="Labutti K."/>
            <person name="Salamov A."/>
            <person name="Andreopoulos B."/>
            <person name="Baker S."/>
            <person name="Barry K."/>
            <person name="Bills G."/>
            <person name="Bluhm B."/>
            <person name="Cannon C."/>
            <person name="Castanera R."/>
            <person name="Culley D."/>
            <person name="Daum C."/>
            <person name="Ezra D."/>
            <person name="Gonzalez J."/>
            <person name="Henrissat B."/>
            <person name="Kuo A."/>
            <person name="Liang C."/>
            <person name="Lipzen A."/>
            <person name="Lutzoni F."/>
            <person name="Magnuson J."/>
            <person name="Mondo S."/>
            <person name="Nolan M."/>
            <person name="Ohm R."/>
            <person name="Pangilinan J."/>
            <person name="Park H.-J."/>
            <person name="Ramirez L."/>
            <person name="Alfaro M."/>
            <person name="Sun H."/>
            <person name="Tritt A."/>
            <person name="Yoshinaga Y."/>
            <person name="Zwiers L.-H."/>
            <person name="Turgeon B."/>
            <person name="Goodwin S."/>
            <person name="Spatafora J."/>
            <person name="Crous P."/>
            <person name="Grigoriev I."/>
        </authorList>
    </citation>
    <scope>NUCLEOTIDE SEQUENCE</scope>
    <source>
        <strain evidence="2">HMLAC05119</strain>
    </source>
</reference>
<sequence>MDICVDRATDSDSAEINVTMAEKEVKSTEQPQAPKEFTIKLPSLYGQFDIVAQLQENEEDAAHPPRLLNISKMLRDDPLPAASSRETHIILSTGSGHQKANSFYSDVLSPIFEATGITSTNLHTTKSESSILDLTRDIFFPAANSAIPLRIILASGDGGMVDLINGLLALPHSPSYIPPDIVLLPLGTANALYHSTHPGANTWGLSALTSRTSKPLPTYTATFSPGSRLLVDEARSSLDFGQALHGAVVVSWGMHASLVADSDSATYRQHGIARFKMAAQEALYPSDASLPHAYRGSVSVLRSSSEHPTWVEIHDTVHLYVLATLVSHLERTFCISPSSAPLGGDMYLVHFGPTTGDDAMRIMGLAYQAGKHVDDENVRYEKIEGIRIAMHEADERWRRVCVDGKIVRVEEGGWVEVRKRERGVVNLVLGELSTSAQTF</sequence>
<name>A0A6A5R0Y2_AMPQU</name>
<evidence type="ECO:0000313" key="2">
    <source>
        <dbReference type="EMBL" id="KAF1920780.1"/>
    </source>
</evidence>
<dbReference type="InterPro" id="IPR016064">
    <property type="entry name" value="NAD/diacylglycerol_kinase_sf"/>
</dbReference>
<evidence type="ECO:0000313" key="3">
    <source>
        <dbReference type="Proteomes" id="UP000800096"/>
    </source>
</evidence>
<accession>A0A6A5R0Y2</accession>
<dbReference type="Proteomes" id="UP000800096">
    <property type="component" value="Unassembled WGS sequence"/>
</dbReference>
<dbReference type="EMBL" id="ML979132">
    <property type="protein sequence ID" value="KAF1920780.1"/>
    <property type="molecule type" value="Genomic_DNA"/>
</dbReference>
<keyword evidence="3" id="KW-1185">Reference proteome</keyword>
<evidence type="ECO:0000259" key="1">
    <source>
        <dbReference type="PROSITE" id="PS50146"/>
    </source>
</evidence>
<organism evidence="2 3">
    <name type="scientific">Ampelomyces quisqualis</name>
    <name type="common">Powdery mildew agent</name>
    <dbReference type="NCBI Taxonomy" id="50730"/>
    <lineage>
        <taxon>Eukaryota</taxon>
        <taxon>Fungi</taxon>
        <taxon>Dikarya</taxon>
        <taxon>Ascomycota</taxon>
        <taxon>Pezizomycotina</taxon>
        <taxon>Dothideomycetes</taxon>
        <taxon>Pleosporomycetidae</taxon>
        <taxon>Pleosporales</taxon>
        <taxon>Pleosporineae</taxon>
        <taxon>Phaeosphaeriaceae</taxon>
        <taxon>Ampelomyces</taxon>
    </lineage>
</organism>
<dbReference type="GO" id="GO:0005737">
    <property type="term" value="C:cytoplasm"/>
    <property type="evidence" value="ECO:0007669"/>
    <property type="project" value="TreeGrafter"/>
</dbReference>
<dbReference type="PANTHER" id="PTHR12358:SF108">
    <property type="entry name" value="DAGKC DOMAIN-CONTAINING PROTEIN"/>
    <property type="match status" value="1"/>
</dbReference>
<keyword evidence="2" id="KW-0418">Kinase</keyword>
<dbReference type="SUPFAM" id="SSF111331">
    <property type="entry name" value="NAD kinase/diacylglycerol kinase-like"/>
    <property type="match status" value="1"/>
</dbReference>
<dbReference type="InterPro" id="IPR050187">
    <property type="entry name" value="Lipid_Phosphate_FormReg"/>
</dbReference>
<protein>
    <submittedName>
        <fullName evidence="2">ATP-NAD kinase-like domain-containing protein</fullName>
    </submittedName>
</protein>
<dbReference type="Gene3D" id="2.60.200.40">
    <property type="match status" value="1"/>
</dbReference>
<dbReference type="PROSITE" id="PS50146">
    <property type="entry name" value="DAGK"/>
    <property type="match status" value="1"/>
</dbReference>
<dbReference type="GO" id="GO:0046512">
    <property type="term" value="P:sphingosine biosynthetic process"/>
    <property type="evidence" value="ECO:0007669"/>
    <property type="project" value="TreeGrafter"/>
</dbReference>
<feature type="domain" description="DAGKc" evidence="1">
    <location>
        <begin position="82"/>
        <end position="226"/>
    </location>
</feature>
<dbReference type="Pfam" id="PF00781">
    <property type="entry name" value="DAGK_cat"/>
    <property type="match status" value="1"/>
</dbReference>
<dbReference type="AlphaFoldDB" id="A0A6A5R0Y2"/>
<dbReference type="GO" id="GO:0001727">
    <property type="term" value="F:lipid kinase activity"/>
    <property type="evidence" value="ECO:0007669"/>
    <property type="project" value="TreeGrafter"/>
</dbReference>
<proteinExistence type="predicted"/>
<dbReference type="PANTHER" id="PTHR12358">
    <property type="entry name" value="SPHINGOSINE KINASE"/>
    <property type="match status" value="1"/>
</dbReference>
<dbReference type="InterPro" id="IPR001206">
    <property type="entry name" value="Diacylglycerol_kinase_cat_dom"/>
</dbReference>
<dbReference type="OrthoDB" id="3853857at2759"/>
<keyword evidence="2" id="KW-0808">Transferase</keyword>
<dbReference type="InterPro" id="IPR017438">
    <property type="entry name" value="ATP-NAD_kinase_N"/>
</dbReference>
<gene>
    <name evidence="2" type="ORF">BDU57DRAFT_509216</name>
</gene>
<dbReference type="Gene3D" id="3.40.50.10330">
    <property type="entry name" value="Probable inorganic polyphosphate/atp-NAD kinase, domain 1"/>
    <property type="match status" value="1"/>
</dbReference>
<dbReference type="GO" id="GO:0016020">
    <property type="term" value="C:membrane"/>
    <property type="evidence" value="ECO:0007669"/>
    <property type="project" value="TreeGrafter"/>
</dbReference>